<sequence>MATALGLILQTGVLIYVGVIKYLFPNDFQNDDKLIEKYAFPLTLSGTLLLCLGMFLCAYIIEQTTQEVYYKQSKDERGTSQMYWVQPGGQKIGDQVFGSFIGFSKDHRYIKSSKAGSRMVAIGRALNTLHKAVAGGYQKLTKLLLEKGADINESDAWDKTALHKAVVAEHHELAELLINQGANINAIDTLRNTPLHKTAAEGRQQLAKLLIENGADINMINCDGSTVLHITVSRGHQELAKFLIEKGVDVNVENKSMKTALGEASFRRHQDMVRMLISNKAEIRTALHDAANGSQLEVMKILIENNAVVNANNGVVLRDAAERGDLEVVELLIQNNADFNAGNGQALSRATWKGHRAVMEVLIQNNADINENKGLALENAVSGNYREIVELLIEKNVDINLQFWRGQTALALASARGLQDIVELIVEYDVGGIDLRDKMGRKALDWAIERKRRGIVQFPTEKGATRGREI</sequence>
<dbReference type="SUPFAM" id="SSF48403">
    <property type="entry name" value="Ankyrin repeat"/>
    <property type="match status" value="1"/>
</dbReference>
<dbReference type="GO" id="GO:0005634">
    <property type="term" value="C:nucleus"/>
    <property type="evidence" value="ECO:0007669"/>
    <property type="project" value="TreeGrafter"/>
</dbReference>
<dbReference type="SMART" id="SM00248">
    <property type="entry name" value="ANK"/>
    <property type="match status" value="10"/>
</dbReference>
<dbReference type="Gene3D" id="1.25.40.20">
    <property type="entry name" value="Ankyrin repeat-containing domain"/>
    <property type="match status" value="4"/>
</dbReference>
<keyword evidence="6" id="KW-1185">Reference proteome</keyword>
<dbReference type="PRINTS" id="PR01415">
    <property type="entry name" value="ANKYRIN"/>
</dbReference>
<dbReference type="GO" id="GO:0000976">
    <property type="term" value="F:transcription cis-regulatory region binding"/>
    <property type="evidence" value="ECO:0007669"/>
    <property type="project" value="TreeGrafter"/>
</dbReference>
<evidence type="ECO:0000256" key="2">
    <source>
        <dbReference type="ARBA" id="ARBA00023043"/>
    </source>
</evidence>
<dbReference type="EMBL" id="JAVHJM010000005">
    <property type="protein sequence ID" value="KAK6514338.1"/>
    <property type="molecule type" value="Genomic_DNA"/>
</dbReference>
<dbReference type="GO" id="GO:0045944">
    <property type="term" value="P:positive regulation of transcription by RNA polymerase II"/>
    <property type="evidence" value="ECO:0007669"/>
    <property type="project" value="TreeGrafter"/>
</dbReference>
<gene>
    <name evidence="5" type="ORF">TWF506_008735</name>
</gene>
<feature type="repeat" description="ANK" evidence="3">
    <location>
        <begin position="312"/>
        <end position="344"/>
    </location>
</feature>
<evidence type="ECO:0000256" key="4">
    <source>
        <dbReference type="SAM" id="Phobius"/>
    </source>
</evidence>
<dbReference type="Proteomes" id="UP001307849">
    <property type="component" value="Unassembled WGS sequence"/>
</dbReference>
<dbReference type="InterPro" id="IPR050663">
    <property type="entry name" value="Ankyrin-SOCS_Box"/>
</dbReference>
<dbReference type="Pfam" id="PF13637">
    <property type="entry name" value="Ank_4"/>
    <property type="match status" value="1"/>
</dbReference>
<feature type="transmembrane region" description="Helical" evidence="4">
    <location>
        <begin position="7"/>
        <end position="24"/>
    </location>
</feature>
<dbReference type="PROSITE" id="PS50088">
    <property type="entry name" value="ANK_REPEAT"/>
    <property type="match status" value="6"/>
</dbReference>
<dbReference type="Pfam" id="PF00023">
    <property type="entry name" value="Ank"/>
    <property type="match status" value="1"/>
</dbReference>
<comment type="caution">
    <text evidence="5">The sequence shown here is derived from an EMBL/GenBank/DDBJ whole genome shotgun (WGS) entry which is preliminary data.</text>
</comment>
<reference evidence="5 6" key="1">
    <citation type="submission" date="2019-10" db="EMBL/GenBank/DDBJ databases">
        <authorList>
            <person name="Palmer J.M."/>
        </authorList>
    </citation>
    <scope>NUCLEOTIDE SEQUENCE [LARGE SCALE GENOMIC DNA]</scope>
    <source>
        <strain evidence="5 6">TWF506</strain>
    </source>
</reference>
<keyword evidence="4" id="KW-0812">Transmembrane</keyword>
<protein>
    <submittedName>
        <fullName evidence="5">Uncharacterized protein</fullName>
    </submittedName>
</protein>
<dbReference type="Pfam" id="PF12796">
    <property type="entry name" value="Ank_2"/>
    <property type="match status" value="2"/>
</dbReference>
<feature type="transmembrane region" description="Helical" evidence="4">
    <location>
        <begin position="39"/>
        <end position="61"/>
    </location>
</feature>
<keyword evidence="1" id="KW-0677">Repeat</keyword>
<evidence type="ECO:0000313" key="5">
    <source>
        <dbReference type="EMBL" id="KAK6514338.1"/>
    </source>
</evidence>
<organism evidence="5 6">
    <name type="scientific">Arthrobotrys conoides</name>
    <dbReference type="NCBI Taxonomy" id="74498"/>
    <lineage>
        <taxon>Eukaryota</taxon>
        <taxon>Fungi</taxon>
        <taxon>Dikarya</taxon>
        <taxon>Ascomycota</taxon>
        <taxon>Pezizomycotina</taxon>
        <taxon>Orbiliomycetes</taxon>
        <taxon>Orbiliales</taxon>
        <taxon>Orbiliaceae</taxon>
        <taxon>Arthrobotrys</taxon>
    </lineage>
</organism>
<dbReference type="InterPro" id="IPR036770">
    <property type="entry name" value="Ankyrin_rpt-contain_sf"/>
</dbReference>
<keyword evidence="4" id="KW-1133">Transmembrane helix</keyword>
<evidence type="ECO:0000313" key="6">
    <source>
        <dbReference type="Proteomes" id="UP001307849"/>
    </source>
</evidence>
<feature type="repeat" description="ANK" evidence="3">
    <location>
        <begin position="190"/>
        <end position="222"/>
    </location>
</feature>
<dbReference type="InterPro" id="IPR002110">
    <property type="entry name" value="Ankyrin_rpt"/>
</dbReference>
<evidence type="ECO:0000256" key="3">
    <source>
        <dbReference type="PROSITE-ProRule" id="PRU00023"/>
    </source>
</evidence>
<evidence type="ECO:0000256" key="1">
    <source>
        <dbReference type="ARBA" id="ARBA00022737"/>
    </source>
</evidence>
<keyword evidence="4" id="KW-0472">Membrane</keyword>
<dbReference type="PANTHER" id="PTHR24193:SF121">
    <property type="entry name" value="ADA2A-CONTAINING COMPLEX COMPONENT 3, ISOFORM D"/>
    <property type="match status" value="1"/>
</dbReference>
<accession>A0AAN8RYZ8</accession>
<feature type="repeat" description="ANK" evidence="3">
    <location>
        <begin position="223"/>
        <end position="255"/>
    </location>
</feature>
<feature type="repeat" description="ANK" evidence="3">
    <location>
        <begin position="157"/>
        <end position="189"/>
    </location>
</feature>
<feature type="repeat" description="ANK" evidence="3">
    <location>
        <begin position="282"/>
        <end position="314"/>
    </location>
</feature>
<dbReference type="PROSITE" id="PS50297">
    <property type="entry name" value="ANK_REP_REGION"/>
    <property type="match status" value="6"/>
</dbReference>
<dbReference type="AlphaFoldDB" id="A0AAN8RYZ8"/>
<dbReference type="PANTHER" id="PTHR24193">
    <property type="entry name" value="ANKYRIN REPEAT PROTEIN"/>
    <property type="match status" value="1"/>
</dbReference>
<proteinExistence type="predicted"/>
<keyword evidence="2 3" id="KW-0040">ANK repeat</keyword>
<name>A0AAN8RYZ8_9PEZI</name>
<feature type="repeat" description="ANK" evidence="3">
    <location>
        <begin position="124"/>
        <end position="156"/>
    </location>
</feature>